<feature type="coiled-coil region" evidence="3">
    <location>
        <begin position="157"/>
        <end position="196"/>
    </location>
</feature>
<feature type="compositionally biased region" description="Low complexity" evidence="4">
    <location>
        <begin position="419"/>
        <end position="428"/>
    </location>
</feature>
<feature type="compositionally biased region" description="Basic residues" evidence="4">
    <location>
        <begin position="25"/>
        <end position="34"/>
    </location>
</feature>
<reference evidence="7" key="1">
    <citation type="submission" date="2021-02" db="EMBL/GenBank/DDBJ databases">
        <authorList>
            <person name="Nowell W R."/>
        </authorList>
    </citation>
    <scope>NUCLEOTIDE SEQUENCE</scope>
</reference>
<dbReference type="AlphaFoldDB" id="A0A815LGA6"/>
<feature type="compositionally biased region" description="Basic residues" evidence="4">
    <location>
        <begin position="1"/>
        <end position="15"/>
    </location>
</feature>
<evidence type="ECO:0000256" key="1">
    <source>
        <dbReference type="ARBA" id="ARBA00006895"/>
    </source>
</evidence>
<name>A0A815LGA6_ADIRI</name>
<comment type="caution">
    <text evidence="7">The sequence shown here is derived from an EMBL/GenBank/DDBJ whole genome shotgun (WGS) entry which is preliminary data.</text>
</comment>
<dbReference type="PANTHER" id="PTHR21737:SF4">
    <property type="entry name" value="SPLICING FACTOR CACTIN"/>
    <property type="match status" value="1"/>
</dbReference>
<dbReference type="GO" id="GO:0045292">
    <property type="term" value="P:mRNA cis splicing, via spliceosome"/>
    <property type="evidence" value="ECO:0007669"/>
    <property type="project" value="TreeGrafter"/>
</dbReference>
<feature type="domain" description="Splicing factor cactin central" evidence="6">
    <location>
        <begin position="197"/>
        <end position="396"/>
    </location>
</feature>
<comment type="similarity">
    <text evidence="1">Belongs to the CACTIN family.</text>
</comment>
<dbReference type="GO" id="GO:0005737">
    <property type="term" value="C:cytoplasm"/>
    <property type="evidence" value="ECO:0007669"/>
    <property type="project" value="TreeGrafter"/>
</dbReference>
<protein>
    <recommendedName>
        <fullName evidence="2">Splicing factor Cactin</fullName>
    </recommendedName>
</protein>
<feature type="domain" description="Splicing factor Cactin C-terminal" evidence="5">
    <location>
        <begin position="544"/>
        <end position="655"/>
    </location>
</feature>
<evidence type="ECO:0000259" key="5">
    <source>
        <dbReference type="Pfam" id="PF09732"/>
    </source>
</evidence>
<dbReference type="OrthoDB" id="265955at2759"/>
<organism evidence="7 8">
    <name type="scientific">Adineta ricciae</name>
    <name type="common">Rotifer</name>
    <dbReference type="NCBI Taxonomy" id="249248"/>
    <lineage>
        <taxon>Eukaryota</taxon>
        <taxon>Metazoa</taxon>
        <taxon>Spiralia</taxon>
        <taxon>Gnathifera</taxon>
        <taxon>Rotifera</taxon>
        <taxon>Eurotatoria</taxon>
        <taxon>Bdelloidea</taxon>
        <taxon>Adinetida</taxon>
        <taxon>Adinetidae</taxon>
        <taxon>Adineta</taxon>
    </lineage>
</organism>
<evidence type="ECO:0000313" key="7">
    <source>
        <dbReference type="EMBL" id="CAF1407844.1"/>
    </source>
</evidence>
<feature type="compositionally biased region" description="Low complexity" evidence="4">
    <location>
        <begin position="35"/>
        <end position="44"/>
    </location>
</feature>
<sequence length="794" mass="93512">MGHSKHKKHHRHRSRDRNDDDDDRKHRHRERRHTPSSSSSSESSKTSEEEYRERPTSTKGRTMEDIEREGYEIRLEKRRQRELRKVYETPHEKRQRRLAKKMEKERRQKAALGWDTEQLGMTNANNPFGDEKLLDTFVWGKKLEKKGLTDVAPDQLKTMTARRVEENKNELEKLKKQRLERERQKVEMEKEKEFLQRVKEAEYYREWEKQEDSFHFNQVRLRSKIRITDGRAKPIDLLAHYINEDDDDLAVEMHEPSTYLNGLTIRDLEDLLADIRVYTELEQQQKTSGKLAHNYDAQYWQDVTTITEDELAKLKKLSSKLYNDQRVDDRRDGIHESVSQDVTETFKNKTPQQLEQLEQRIRSKIENEKGIDIGFWESLLSQLQAHMARARLHDRHQLTLKRKLQKIKQEQGIFHAPVSTSSATSSSTIPKKKKDIDATESNNDNEYLFSEELENRCIRDYEQGRYSPILVSINDLDLEIQKRCTDETDDWEKLRQQRESVMKSGSVKPDVEDAFEAYARTMGTLTADDTDVNTGVPMDVQYLWSDKYRPRKPRVFNKVHTGYDWNQYNKKHYDTDNPPPKTVQGYKFNIFYPDLIDKTKTPSYSLTVCEDNRDFSILKFHAGPPYEDIAFKIVSKEWDFSYKHGFRCHFQNGTNTNQRQLDRQSSSSSSSSNRLTQRRKSPAKMVCVPCIFVGLAIVIWCKFLEPYIRPIYERLCQYYPPLRIVGTQLGVWGEKLEQFGAKFGIRMPESCPMPKKKTDPSKCPVAGNNKLYPDLSTATKEDMDVHHRTTAPSE</sequence>
<dbReference type="EMBL" id="CAJNOJ010000340">
    <property type="protein sequence ID" value="CAF1407844.1"/>
    <property type="molecule type" value="Genomic_DNA"/>
</dbReference>
<evidence type="ECO:0000256" key="3">
    <source>
        <dbReference type="SAM" id="Coils"/>
    </source>
</evidence>
<feature type="region of interest" description="Disordered" evidence="4">
    <location>
        <begin position="1"/>
        <end position="71"/>
    </location>
</feature>
<evidence type="ECO:0000256" key="4">
    <source>
        <dbReference type="SAM" id="MobiDB-lite"/>
    </source>
</evidence>
<dbReference type="GO" id="GO:0005681">
    <property type="term" value="C:spliceosomal complex"/>
    <property type="evidence" value="ECO:0007669"/>
    <property type="project" value="TreeGrafter"/>
</dbReference>
<dbReference type="Pfam" id="PF09732">
    <property type="entry name" value="CactinC_cactus"/>
    <property type="match status" value="1"/>
</dbReference>
<evidence type="ECO:0000313" key="8">
    <source>
        <dbReference type="Proteomes" id="UP000663852"/>
    </source>
</evidence>
<dbReference type="PANTHER" id="PTHR21737">
    <property type="entry name" value="POLYGLUTAMINE BINDING PROTEIN 1/MARVEL MEMBRANE-ASSOCIATING DOMAIN CONTAINING 3"/>
    <property type="match status" value="1"/>
</dbReference>
<feature type="region of interest" description="Disordered" evidence="4">
    <location>
        <begin position="653"/>
        <end position="677"/>
    </location>
</feature>
<evidence type="ECO:0000256" key="2">
    <source>
        <dbReference type="ARBA" id="ARBA00034534"/>
    </source>
</evidence>
<dbReference type="Proteomes" id="UP000663852">
    <property type="component" value="Unassembled WGS sequence"/>
</dbReference>
<keyword evidence="3" id="KW-0175">Coiled coil</keyword>
<evidence type="ECO:0000259" key="6">
    <source>
        <dbReference type="Pfam" id="PF10312"/>
    </source>
</evidence>
<dbReference type="Pfam" id="PF10312">
    <property type="entry name" value="Cactin_mid"/>
    <property type="match status" value="1"/>
</dbReference>
<feature type="region of interest" description="Disordered" evidence="4">
    <location>
        <begin position="417"/>
        <end position="438"/>
    </location>
</feature>
<gene>
    <name evidence="7" type="ORF">EDS130_LOCUS36492</name>
</gene>
<feature type="compositionally biased region" description="Basic and acidic residues" evidence="4">
    <location>
        <begin position="45"/>
        <end position="71"/>
    </location>
</feature>
<dbReference type="SMART" id="SM01050">
    <property type="entry name" value="CactinC_cactus"/>
    <property type="match status" value="1"/>
</dbReference>
<feature type="region of interest" description="Disordered" evidence="4">
    <location>
        <begin position="751"/>
        <end position="794"/>
    </location>
</feature>
<dbReference type="InterPro" id="IPR018816">
    <property type="entry name" value="Cactin_central"/>
</dbReference>
<dbReference type="InterPro" id="IPR019134">
    <property type="entry name" value="Cactin_C"/>
</dbReference>
<accession>A0A815LGA6</accession>
<proteinExistence type="inferred from homology"/>